<feature type="domain" description="C2H2-type" evidence="14">
    <location>
        <begin position="184"/>
        <end position="211"/>
    </location>
</feature>
<dbReference type="Proteomes" id="UP000472271">
    <property type="component" value="Chromosome 11"/>
</dbReference>
<dbReference type="Ensembl" id="ENSSORT00005004184.1">
    <property type="protein sequence ID" value="ENSSORP00005004064.1"/>
    <property type="gene ID" value="ENSSORG00005002479.1"/>
</dbReference>
<dbReference type="GO" id="GO:0000981">
    <property type="term" value="F:DNA-binding transcription factor activity, RNA polymerase II-specific"/>
    <property type="evidence" value="ECO:0007669"/>
    <property type="project" value="TreeGrafter"/>
</dbReference>
<evidence type="ECO:0000313" key="15">
    <source>
        <dbReference type="Ensembl" id="ENSSORP00005004064.1"/>
    </source>
</evidence>
<evidence type="ECO:0000256" key="8">
    <source>
        <dbReference type="ARBA" id="ARBA00023125"/>
    </source>
</evidence>
<evidence type="ECO:0000256" key="12">
    <source>
        <dbReference type="SAM" id="MobiDB-lite"/>
    </source>
</evidence>
<proteinExistence type="inferred from homology"/>
<feature type="domain" description="C2H2-type" evidence="14">
    <location>
        <begin position="128"/>
        <end position="155"/>
    </location>
</feature>
<keyword evidence="16" id="KW-1185">Reference proteome</keyword>
<evidence type="ECO:0000256" key="7">
    <source>
        <dbReference type="ARBA" id="ARBA00023015"/>
    </source>
</evidence>
<organism evidence="15 16">
    <name type="scientific">Sphaeramia orbicularis</name>
    <name type="common">orbiculate cardinalfish</name>
    <dbReference type="NCBI Taxonomy" id="375764"/>
    <lineage>
        <taxon>Eukaryota</taxon>
        <taxon>Metazoa</taxon>
        <taxon>Chordata</taxon>
        <taxon>Craniata</taxon>
        <taxon>Vertebrata</taxon>
        <taxon>Euteleostomi</taxon>
        <taxon>Actinopterygii</taxon>
        <taxon>Neopterygii</taxon>
        <taxon>Teleostei</taxon>
        <taxon>Neoteleostei</taxon>
        <taxon>Acanthomorphata</taxon>
        <taxon>Gobiaria</taxon>
        <taxon>Kurtiformes</taxon>
        <taxon>Apogonoidei</taxon>
        <taxon>Apogonidae</taxon>
        <taxon>Apogoninae</taxon>
        <taxon>Sphaeramia</taxon>
    </lineage>
</organism>
<dbReference type="PROSITE" id="PS00028">
    <property type="entry name" value="ZINC_FINGER_C2H2_1"/>
    <property type="match status" value="5"/>
</dbReference>
<keyword evidence="9" id="KW-0804">Transcription</keyword>
<feature type="domain" description="C2H2-type" evidence="14">
    <location>
        <begin position="100"/>
        <end position="127"/>
    </location>
</feature>
<keyword evidence="5 11" id="KW-0863">Zinc-finger</keyword>
<dbReference type="InterPro" id="IPR036236">
    <property type="entry name" value="Znf_C2H2_sf"/>
</dbReference>
<keyword evidence="13" id="KW-0472">Membrane</keyword>
<dbReference type="SMART" id="SM00355">
    <property type="entry name" value="ZnF_C2H2"/>
    <property type="match status" value="5"/>
</dbReference>
<evidence type="ECO:0000256" key="11">
    <source>
        <dbReference type="PROSITE-ProRule" id="PRU00042"/>
    </source>
</evidence>
<dbReference type="GO" id="GO:0000978">
    <property type="term" value="F:RNA polymerase II cis-regulatory region sequence-specific DNA binding"/>
    <property type="evidence" value="ECO:0007669"/>
    <property type="project" value="TreeGrafter"/>
</dbReference>
<evidence type="ECO:0000256" key="13">
    <source>
        <dbReference type="SAM" id="Phobius"/>
    </source>
</evidence>
<feature type="region of interest" description="Disordered" evidence="12">
    <location>
        <begin position="1"/>
        <end position="87"/>
    </location>
</feature>
<sequence length="329" mass="38590">RNRRSCGPARKLISPSSHPLLSLHLQTKTDEQNEDSEETEDSDEDQTLNHKHDKNLLEEHMDTHTGQKLKNTTQETNSPRDMMKSNDLTPSDVGYEKKLYLCPVCSKPFCWKSRLHRHMMSHTGEKPFTCPLCHKCFRDRSIVRRHMRVHTGERPFYCSVCGKSFTYNSHLTAHLRVHTGEKPFSCSECGKTFGQQIGLERHMMLHSGEKPFSCVVCQKRFKRKHHVQTHMKIHTKFYIRTTVFLVTSKCLFFFLSLHLTLPYPLHFAFFSENWEYFYIQCTADVVVHKTQSKLKCYFIKAGKTEENLTFFLQNMSSTELKPRVSIHCH</sequence>
<evidence type="ECO:0000313" key="16">
    <source>
        <dbReference type="Proteomes" id="UP000472271"/>
    </source>
</evidence>
<keyword evidence="7" id="KW-0805">Transcription regulation</keyword>
<keyword evidence="8" id="KW-0238">DNA-binding</keyword>
<feature type="compositionally biased region" description="Polar residues" evidence="12">
    <location>
        <begin position="66"/>
        <end position="79"/>
    </location>
</feature>
<name>A0A672YHN4_9TELE</name>
<reference evidence="15" key="3">
    <citation type="submission" date="2025-09" db="UniProtKB">
        <authorList>
            <consortium name="Ensembl"/>
        </authorList>
    </citation>
    <scope>IDENTIFICATION</scope>
</reference>
<dbReference type="InterPro" id="IPR013087">
    <property type="entry name" value="Znf_C2H2_type"/>
</dbReference>
<keyword evidence="4" id="KW-0677">Repeat</keyword>
<accession>A0A672YHN4</accession>
<evidence type="ECO:0000259" key="14">
    <source>
        <dbReference type="PROSITE" id="PS50157"/>
    </source>
</evidence>
<dbReference type="PANTHER" id="PTHR23235:SF142">
    <property type="entry name" value="ZINC FINGER PROTEIN 384"/>
    <property type="match status" value="1"/>
</dbReference>
<keyword evidence="10" id="KW-0539">Nucleus</keyword>
<keyword evidence="3" id="KW-0479">Metal-binding</keyword>
<dbReference type="InParanoid" id="A0A672YHN4"/>
<evidence type="ECO:0000256" key="3">
    <source>
        <dbReference type="ARBA" id="ARBA00022723"/>
    </source>
</evidence>
<feature type="transmembrane region" description="Helical" evidence="13">
    <location>
        <begin position="237"/>
        <end position="261"/>
    </location>
</feature>
<keyword evidence="6" id="KW-0862">Zinc</keyword>
<dbReference type="AlphaFoldDB" id="A0A672YHN4"/>
<feature type="compositionally biased region" description="Acidic residues" evidence="12">
    <location>
        <begin position="32"/>
        <end position="46"/>
    </location>
</feature>
<reference evidence="15" key="1">
    <citation type="submission" date="2019-06" db="EMBL/GenBank/DDBJ databases">
        <authorList>
            <consortium name="Wellcome Sanger Institute Data Sharing"/>
        </authorList>
    </citation>
    <scope>NUCLEOTIDE SEQUENCE [LARGE SCALE GENOMIC DNA]</scope>
</reference>
<evidence type="ECO:0000256" key="9">
    <source>
        <dbReference type="ARBA" id="ARBA00023163"/>
    </source>
</evidence>
<evidence type="ECO:0000256" key="4">
    <source>
        <dbReference type="ARBA" id="ARBA00022737"/>
    </source>
</evidence>
<reference evidence="15" key="2">
    <citation type="submission" date="2025-08" db="UniProtKB">
        <authorList>
            <consortium name="Ensembl"/>
        </authorList>
    </citation>
    <scope>IDENTIFICATION</scope>
</reference>
<keyword evidence="13" id="KW-0812">Transmembrane</keyword>
<evidence type="ECO:0000256" key="1">
    <source>
        <dbReference type="ARBA" id="ARBA00004123"/>
    </source>
</evidence>
<keyword evidence="13" id="KW-1133">Transmembrane helix</keyword>
<feature type="domain" description="C2H2-type" evidence="14">
    <location>
        <begin position="212"/>
        <end position="235"/>
    </location>
</feature>
<dbReference type="PANTHER" id="PTHR23235">
    <property type="entry name" value="KRUEPPEL-LIKE TRANSCRIPTION FACTOR"/>
    <property type="match status" value="1"/>
</dbReference>
<dbReference type="PROSITE" id="PS50157">
    <property type="entry name" value="ZINC_FINGER_C2H2_2"/>
    <property type="match status" value="5"/>
</dbReference>
<comment type="similarity">
    <text evidence="2">Belongs to the krueppel C2H2-type zinc-finger protein family.</text>
</comment>
<dbReference type="FunFam" id="3.30.160.60:FF:001506">
    <property type="entry name" value="Zinc finger protein"/>
    <property type="match status" value="1"/>
</dbReference>
<dbReference type="GO" id="GO:0005634">
    <property type="term" value="C:nucleus"/>
    <property type="evidence" value="ECO:0007669"/>
    <property type="project" value="UniProtKB-SubCell"/>
</dbReference>
<evidence type="ECO:0000256" key="6">
    <source>
        <dbReference type="ARBA" id="ARBA00022833"/>
    </source>
</evidence>
<dbReference type="FunFam" id="3.30.160.60:FF:001480">
    <property type="entry name" value="Si:cabz01071911.3"/>
    <property type="match status" value="1"/>
</dbReference>
<evidence type="ECO:0000256" key="10">
    <source>
        <dbReference type="ARBA" id="ARBA00023242"/>
    </source>
</evidence>
<dbReference type="Pfam" id="PF00096">
    <property type="entry name" value="zf-C2H2"/>
    <property type="match status" value="4"/>
</dbReference>
<evidence type="ECO:0000256" key="2">
    <source>
        <dbReference type="ARBA" id="ARBA00006991"/>
    </source>
</evidence>
<feature type="compositionally biased region" description="Low complexity" evidence="12">
    <location>
        <begin position="14"/>
        <end position="25"/>
    </location>
</feature>
<feature type="compositionally biased region" description="Basic and acidic residues" evidence="12">
    <location>
        <begin position="47"/>
        <end position="65"/>
    </location>
</feature>
<comment type="subcellular location">
    <subcellularLocation>
        <location evidence="1">Nucleus</location>
    </subcellularLocation>
</comment>
<dbReference type="GO" id="GO:0008270">
    <property type="term" value="F:zinc ion binding"/>
    <property type="evidence" value="ECO:0007669"/>
    <property type="project" value="UniProtKB-KW"/>
</dbReference>
<dbReference type="FunFam" id="3.30.160.60:FF:001249">
    <property type="entry name" value="CTCF"/>
    <property type="match status" value="1"/>
</dbReference>
<dbReference type="SUPFAM" id="SSF57667">
    <property type="entry name" value="beta-beta-alpha zinc fingers"/>
    <property type="match status" value="3"/>
</dbReference>
<dbReference type="FunFam" id="3.30.160.60:FF:000912">
    <property type="entry name" value="Zinc finger protein 660"/>
    <property type="match status" value="1"/>
</dbReference>
<feature type="domain" description="C2H2-type" evidence="14">
    <location>
        <begin position="156"/>
        <end position="183"/>
    </location>
</feature>
<evidence type="ECO:0000256" key="5">
    <source>
        <dbReference type="ARBA" id="ARBA00022771"/>
    </source>
</evidence>
<dbReference type="Gene3D" id="3.30.160.60">
    <property type="entry name" value="Classic Zinc Finger"/>
    <property type="match status" value="5"/>
</dbReference>
<protein>
    <recommendedName>
        <fullName evidence="14">C2H2-type domain-containing protein</fullName>
    </recommendedName>
</protein>